<proteinExistence type="predicted"/>
<feature type="compositionally biased region" description="Basic and acidic residues" evidence="1">
    <location>
        <begin position="28"/>
        <end position="40"/>
    </location>
</feature>
<feature type="region of interest" description="Disordered" evidence="1">
    <location>
        <begin position="28"/>
        <end position="91"/>
    </location>
</feature>
<protein>
    <submittedName>
        <fullName evidence="2">Uncharacterized protein</fullName>
    </submittedName>
</protein>
<dbReference type="AlphaFoldDB" id="A0AAJ8BZ29"/>
<organism evidence="2">
    <name type="scientific">Aspergillus niger</name>
    <dbReference type="NCBI Taxonomy" id="5061"/>
    <lineage>
        <taxon>Eukaryota</taxon>
        <taxon>Fungi</taxon>
        <taxon>Dikarya</taxon>
        <taxon>Ascomycota</taxon>
        <taxon>Pezizomycotina</taxon>
        <taxon>Eurotiomycetes</taxon>
        <taxon>Eurotiomycetidae</taxon>
        <taxon>Eurotiales</taxon>
        <taxon>Aspergillaceae</taxon>
        <taxon>Aspergillus</taxon>
        <taxon>Aspergillus subgen. Circumdati</taxon>
    </lineage>
</organism>
<dbReference type="GeneID" id="84590332"/>
<evidence type="ECO:0000256" key="1">
    <source>
        <dbReference type="SAM" id="MobiDB-lite"/>
    </source>
</evidence>
<accession>A0AAJ8BZ29</accession>
<reference evidence="2" key="2">
    <citation type="submission" date="2025-08" db="UniProtKB">
        <authorList>
            <consortium name="RefSeq"/>
        </authorList>
    </citation>
    <scope>IDENTIFICATION</scope>
</reference>
<sequence length="91" mass="9763">MTRLQVLLEMHTPGVLYRQSSVRNIRELTDRHSDDAEKVGGDPCLGPQGTDALASGSAPSSPREEDGSIPREGCTGRARAVQESLSLSIED</sequence>
<dbReference type="KEGG" id="ang:An02g05430"/>
<evidence type="ECO:0000313" key="2">
    <source>
        <dbReference type="RefSeq" id="XP_059605141.1"/>
    </source>
</evidence>
<gene>
    <name evidence="2" type="ORF">An02g05430</name>
</gene>
<dbReference type="VEuPathDB" id="FungiDB:An02g05430"/>
<reference evidence="2" key="1">
    <citation type="submission" date="2025-02" db="EMBL/GenBank/DDBJ databases">
        <authorList>
            <consortium name="NCBI Genome Project"/>
        </authorList>
    </citation>
    <scope>NUCLEOTIDE SEQUENCE</scope>
</reference>
<dbReference type="RefSeq" id="XP_059605141.1">
    <property type="nucleotide sequence ID" value="XM_059746303.1"/>
</dbReference>
<name>A0AAJ8BZ29_ASPNG</name>